<dbReference type="Pfam" id="PF12356">
    <property type="entry name" value="BIRC6"/>
    <property type="match status" value="1"/>
</dbReference>
<dbReference type="PANTHER" id="PTHR46116:SF39">
    <property type="entry name" value="BACULOVIRAL IAP REPEAT-CONTAINING PROTEIN 6"/>
    <property type="match status" value="1"/>
</dbReference>
<dbReference type="PANTHER" id="PTHR46116">
    <property type="entry name" value="(E3-INDEPENDENT) E2 UBIQUITIN-CONJUGATING ENZYME"/>
    <property type="match status" value="1"/>
</dbReference>
<evidence type="ECO:0000259" key="5">
    <source>
        <dbReference type="PROSITE" id="PS50127"/>
    </source>
</evidence>
<dbReference type="PROSITE" id="PS50127">
    <property type="entry name" value="UBC_2"/>
    <property type="match status" value="1"/>
</dbReference>
<feature type="region of interest" description="Disordered" evidence="4">
    <location>
        <begin position="1944"/>
        <end position="1981"/>
    </location>
</feature>
<dbReference type="SMART" id="SM00212">
    <property type="entry name" value="UBCc"/>
    <property type="match status" value="1"/>
</dbReference>
<gene>
    <name evidence="6" type="primary">Birc6</name>
    <name evidence="6" type="ORF">AWC38_SpisGene8658</name>
</gene>
<keyword evidence="1" id="KW-0808">Transferase</keyword>
<keyword evidence="2" id="KW-0833">Ubl conjugation pathway</keyword>
<feature type="region of interest" description="Disordered" evidence="4">
    <location>
        <begin position="382"/>
        <end position="488"/>
    </location>
</feature>
<dbReference type="SMART" id="SM00238">
    <property type="entry name" value="BIR"/>
    <property type="match status" value="1"/>
</dbReference>
<feature type="region of interest" description="Disordered" evidence="4">
    <location>
        <begin position="3515"/>
        <end position="3537"/>
    </location>
</feature>
<dbReference type="InterPro" id="IPR016135">
    <property type="entry name" value="UBQ-conjugating_enzyme/RWD"/>
</dbReference>
<feature type="compositionally biased region" description="Basic and acidic residues" evidence="4">
    <location>
        <begin position="4394"/>
        <end position="4409"/>
    </location>
</feature>
<dbReference type="InterPro" id="IPR022103">
    <property type="entry name" value="BIRC6"/>
</dbReference>
<dbReference type="SUPFAM" id="SSF54495">
    <property type="entry name" value="UBC-like"/>
    <property type="match status" value="1"/>
</dbReference>
<dbReference type="GO" id="GO:0004842">
    <property type="term" value="F:ubiquitin-protein transferase activity"/>
    <property type="evidence" value="ECO:0007669"/>
    <property type="project" value="InterPro"/>
</dbReference>
<evidence type="ECO:0000313" key="6">
    <source>
        <dbReference type="EMBL" id="PFX26662.1"/>
    </source>
</evidence>
<feature type="compositionally biased region" description="Acidic residues" evidence="4">
    <location>
        <begin position="411"/>
        <end position="433"/>
    </location>
</feature>
<dbReference type="SUPFAM" id="SSF57924">
    <property type="entry name" value="Inhibitor of apoptosis (IAP) repeat"/>
    <property type="match status" value="1"/>
</dbReference>
<feature type="compositionally biased region" description="Polar residues" evidence="4">
    <location>
        <begin position="3984"/>
        <end position="4010"/>
    </location>
</feature>
<dbReference type="Gene3D" id="3.10.110.10">
    <property type="entry name" value="Ubiquitin Conjugating Enzyme"/>
    <property type="match status" value="1"/>
</dbReference>
<feature type="compositionally biased region" description="Polar residues" evidence="4">
    <location>
        <begin position="3520"/>
        <end position="3537"/>
    </location>
</feature>
<sequence length="4417" mass="484148">MAAEEEWYFEEEGYLQFSGRPTSVTFSPTSNCFICTLNDGTVEVVDARSSLRLKRTEPAVTGESKSLQCKFCPEVEKLFITNGYVSGLRKDFNGVLLLDSILQPPLRGPCMEPVVLELTLSDALQLLSAMELCISSGEDDLKMKSIKAVHSLLKEEVDKAQSLLSSSHDKAIKWCTSQLKYACSALDTVFADLITYLQRGHKNHAALPIVAAMQSRTMYLLEVVTTDNKPSSPGNKFPMFMEAVRRKTFSSWPHKEYRWAYPEAMAKAGFYHQPSNRGDDRALCFTCNVCLVCWEPTDEPWSEHERHCPECSFVRGDHTKNVPMSVSLATAPACTHESAQIQFISESSCSHFIATCSENGRVIIWDIQGELKIHTEFQISLPDDDVEETPEDDLPSEHFCPPTSFVAWAEPDNEDMEGTNNEDMEGTNNEDMEGTSNEPEKDSRTASDPSDSGVAELPEEEESSHEIPNDDCNNGQDEKKSANCQSGTIEEETKKEKLVVSTVSIICSCGKDPTNATSQSCQSFTHTATLLVAVLMQKNLTGDLTKSEDKVNVGFDAIQLCPHILVYDILTDSGNKLEESTAKPAFNVDSCIDLDKDMLMQDPYGLSGSDDDFVYDELPLTQPPPPVLPPDTLHSSVLQKFAEAITGDLSSDPGKTKKSKEERNICAKLVQSVDMSKVCANCCCKVSGIVPFGDSEHLLVSFVSCSSCGSIDDLSEKRTNFLAGTEENCSEGNPPKTLHNEHNFNQSTLAVYDILISNSKRTLSPQPIRTKQFLATEGLFSTIVALPIESHDLIGDLNLCFQDAEAEMSPERPLLVGAVKSSVILIDANSLNVLTKFSISDGNSNISHVLNCPGMDCLCACDQDGAMHFLGLRHHQAEDTSLGSLGQDRTDSVSQVPQTGSWSQTAVALNPDEPVSMATLLSLVQLTEFVTLMPRFMASVPSSWVEVQQDQHRLHQHTLVDPVLHTRTWKLRADNSSFLTKEQVAEIVLPRYCQVGHVDIRFSLSPMTTQPATNVYLVKPPYPSSFKLTHKSYPLPLPEHQKKGILALAQEQNTIVCGPVSLKMGLDSTGRHGRVTLTSPELIKYSSRILLLVFDNCGPGEDLAEVSVTVTRFKNNFPAECHKLRSSLLEDSSQRLLDVVVGCESVQGAVKADDGKKLALELLCWIAGVYVNWKTGESSLVWDVENYLPKLIRTCYLCCGRSIAHKCSRLLMMCARRAVSQRTCTDSTSSFRRSLLNAILDVLQITPCAVSSGAVHWLFKLLAGYAAQADSTLTSFVWLELLEFLSSKLASTRLREHLLLRARYGLYGSPLDPVLFDALPQTSTSQQSSSVVNVLNGVPLTVKASSSSGGSESNSWSSVNSPLACQGLLEVQPLHFVCCSTSDGARVERGDNHLLSGGSLGPSGASVHVPMMSSGMPTGSALAPTLPTVSASLAALEQELHMLKQHQLQLVSLQQHKQQLEKHKKELEDMSMWPLFPKSLYKPGNVWSPPTTAPAFPPTTAPLTSTNAPINLAQHKKQASSAKKMERATGGPVSQPIQQHLMQLPQPQMLVIDRLHAGARHHVVLDFGCVVQLTDVLIPQCSDIMSLSIDVWTQWDDPDVQRIAVVSDINLCACVLKDLLPPAVCRYVKLTVVGRPKTNAKARVKVGEFYGNPLCGQTSVGGESQPLATGRQDQQCLPILLNLLEDIHCHYNLACTQLKTLLQSSEPRTPRPDGSGTRAFLTEEDKKVQKAYNQCVNLQHQLNLVEKSITRLTSNSERNGTIPSLDAAKYDHLQVICNCLIDTVVALMGIGPSLEGYLAKPKLTLEWQPSLSQVTPTMCENLFRNLCVHGSPRKRERVGALLLNACGSKPWWGEFLSNVLKEFFSSTQKCTFPQERLFAVLVRLSQQSPSVELVLTSFLSLLDGLLLVKDLKVDLESADLMLISWLLLLLQHVLDTRIIQSESSTSANENGESSKGLNGKNSGTSSLITGKSKSSKSTKSNKSYKRSRWDFMLPTLPTLPSSTGSESSSYWHRHLKMSKGTLVKKPQMDYPQGFTKGNGKQPYKHMKDLSKLRRHVDEGKPQPEKTTSQPTTFLTSTPLPAATTLPVMRKMVSFVLSMDSSCSVELFLVACKVVAHLACVSDPPVNLVDVITDNQLEKLLRMCVVPNGIHSTHWGGPWASHALTTLLQDLLGGQGSKVSDSSRHVTSQTPAVQENDTESSLLSKVADYEKKGSLLTMDYGDICPSYDLPIELSGWVGDFGEIGNGSEMPQPTPVHEKPMVQSSWEAKVTPPPPVKLSSAIDMRLELCLEMEAEQDLKMLEHLQVDAIAKALSTAGSSLRGTTEQSRRSMPKNGNSALVVRTLETSFSKIFNDCTSADVDVPSLLQLWLKIRLCASSITLDAESLSKLLSHSMHLQGSFPQTLQLCLQVLTCVSDGQLRNCPNPELIAFLSNEELLQFLVRLLSQMPSFGANPLPPSSKPVKAFLTSLQLAVNSHNSAELSQVFQELLLKTTLELCTERLSNRGVVLQVDPVIDISLSNPNNSWLGVQPEVVTKLVKATGQLILDHLTHRRSVSLLPSADIVSGASVDKLDDSTWLVQLLSLVIQMLQNSVLKQSDSGSIQTSIDTCHRKESDDVEDVTINSTGGSPVCLSLTDKLVADKGIFQCLLDCLNQCTTDNQGVSGSTSLCQDKFCTDEKISGKPSSVEDGVWQLLWMMQKQVGDRGVLVEGFLAFMQTYEKDEVESSPAAMKHLSDPLLRLFCKIFNSTQAVMQFYEKGGLDIVCNAIMAGRTASLDGSSHGLLYVMQELNSKPNRREPRGLLTSPGEGELAKRMFNFAPYASIHCTSSSKHPPDALLKVTAQHRRVRSPAWSYRFPVNEEWCELVVSLPSAILLHEVHIQPHSSGLSTSPSHVALDVSSDCQVLVPVCGPVLTTGITTIKLRLQQPVVAQYVHIHCHRPRDSRVVGLSQIKIMGASLHGVESGNAQELHNLKGQSASLGWVQLLGQCLSQGPDFYLEANEPSTLLSNVFSTCIALLLSPQSAGHSTCLELVLMKLSKQFPELGTMLMKQLLKCPSEKGRKRGPLVNVATVELVYQLGKKQDSSYEDRLSVISSWLRSVCDSSTSLHRAPGHIQSVAAVIWNAKETNSESVVRRHFSEELFRSLHECSQTSSNEDSLKRSIDHLIGALTYICPAYYEVLLELTGVKELLNERNKKSGETGGALSRLLAAPSRLATLATASQSYVTSQLLLNSGLLEMMAGGIVDFCQAFGNSQGLDKHPAVGDPPPKTNLSIDLLPNLLDFLTCCSQEPTIKDWMGETGYQLWFLLLSQLCRGRDVQSNSPFGSPGVVSSIPSHAKFAMETSTVDLLCNCVHFHLRNQEKMASLLVETIGGKNSINGSSLDKETKVNTQVNGFLRQLILQMLLEEETVLICVHVENDLNLQTMRGFDFFHKDGWHPRFGAGHSFPLFSAKFSTTLNELSEQILRPKVNKPVETTLEERFPKPAAVEGMAEPGEFSQYEGFEFLESVSLAAGLNVKSKRAEKSEVSTAKENNPDNGQSHNQRKSVSCSFYHDILGNMRLPQSWTLAQLLQHLMNKGLPCGTSYLEVTCKTQDGKTEDNSTNSVPLLTPLDVFAKQDGLVHLSMHLPCHVITSSSVAHDTETEVVEGDSSDKQVPSYPTQLPLPLVSIPASVLSAVPAHTLVAFGLFIRLPGYNKVLLEDRLKACYLLRLLLGAKQDGNGEPILSSPVASSLSTLPFHVLRILFQSSELSPQEGAAVHRAAVEVGAIQMVLLCLAVLSHHKPRATNHSHKMALQALSALTGSVCRDNDVGAGSERSYWAKGTGFGTGSTSSGWDVEQAMLKQKAEEEHVTCLLQVLASYIRPFGKHNDSHSAPFSECLSADGSYPFVVVLLELFEESCLIPALSSYLRNDSVLDMARHVPLYQAVLEVLRSLALCPVLLPLLLPHANGISVERASNEAPSIVSLLEKMKQCVETYSRTLRSTQGKREDSSATNTSGAEPNASKGPSTTVEQSTKGESSSFAAPSSVGSLLFSSGPSTSAGPSTAALPSSSKQGGSDEKKDQEAEGLALLIPDIQETAKLMQRVVHEFHQQQASSNKEGDGGGKGPEEQAESLSPEERYLAKMRSLQFGTHRIVIEKDDGKLEFDPGGYHFASSVRSTANAGGSGSMVRARRLAQEVSSLATSLPLSSSSSVFVRCDKERLDVMKVLITGPADTPYANGCFEFDVYFPQNYPESPMHVNFETTGHHSIRFNPNLYNDGKVCLSILNTWHGRPEEKWNPQNSSFLQVLVSIQSLILVNEPYFNEPGYERSRGTPAGQQNSREYDANICQATVRWAMLEQLKKPSPCFKQVIEAHFYLKKDEILKQCELWTKETESLLSGRPVGRAISHHVQSLKQNTALLKQELDKLQPPADHKQENGDSDEDSD</sequence>
<dbReference type="InterPro" id="IPR001370">
    <property type="entry name" value="BIR_rpt"/>
</dbReference>
<comment type="caution">
    <text evidence="6">The sequence shown here is derived from an EMBL/GenBank/DDBJ whole genome shotgun (WGS) entry which is preliminary data.</text>
</comment>
<feature type="region of interest" description="Disordered" evidence="4">
    <location>
        <begin position="2056"/>
        <end position="2075"/>
    </location>
</feature>
<feature type="domain" description="UBC core" evidence="5">
    <location>
        <begin position="4161"/>
        <end position="4328"/>
    </location>
</feature>
<dbReference type="InterPro" id="IPR000608">
    <property type="entry name" value="UBC"/>
</dbReference>
<dbReference type="Pfam" id="PF00653">
    <property type="entry name" value="BIR"/>
    <property type="match status" value="1"/>
</dbReference>
<feature type="region of interest" description="Disordered" evidence="4">
    <location>
        <begin position="2177"/>
        <end position="2200"/>
    </location>
</feature>
<evidence type="ECO:0000256" key="4">
    <source>
        <dbReference type="SAM" id="MobiDB-lite"/>
    </source>
</evidence>
<organism evidence="6 7">
    <name type="scientific">Stylophora pistillata</name>
    <name type="common">Smooth cauliflower coral</name>
    <dbReference type="NCBI Taxonomy" id="50429"/>
    <lineage>
        <taxon>Eukaryota</taxon>
        <taxon>Metazoa</taxon>
        <taxon>Cnidaria</taxon>
        <taxon>Anthozoa</taxon>
        <taxon>Hexacorallia</taxon>
        <taxon>Scleractinia</taxon>
        <taxon>Astrocoeniina</taxon>
        <taxon>Pocilloporidae</taxon>
        <taxon>Stylophora</taxon>
    </lineage>
</organism>
<evidence type="ECO:0000256" key="1">
    <source>
        <dbReference type="ARBA" id="ARBA00022679"/>
    </source>
</evidence>
<feature type="compositionally biased region" description="Basic and acidic residues" evidence="4">
    <location>
        <begin position="4090"/>
        <end position="4100"/>
    </location>
</feature>
<feature type="coiled-coil region" evidence="3">
    <location>
        <begin position="1443"/>
        <end position="1473"/>
    </location>
</feature>
<dbReference type="GO" id="GO:0032465">
    <property type="term" value="P:regulation of cytokinesis"/>
    <property type="evidence" value="ECO:0007669"/>
    <property type="project" value="InterPro"/>
</dbReference>
<dbReference type="SUPFAM" id="SSF50978">
    <property type="entry name" value="WD40 repeat-like"/>
    <property type="match status" value="2"/>
</dbReference>
<dbReference type="GO" id="GO:0005634">
    <property type="term" value="C:nucleus"/>
    <property type="evidence" value="ECO:0007669"/>
    <property type="project" value="TreeGrafter"/>
</dbReference>
<dbReference type="CDD" id="cd00022">
    <property type="entry name" value="BIR"/>
    <property type="match status" value="1"/>
</dbReference>
<evidence type="ECO:0000256" key="2">
    <source>
        <dbReference type="ARBA" id="ARBA00022786"/>
    </source>
</evidence>
<evidence type="ECO:0000313" key="7">
    <source>
        <dbReference type="Proteomes" id="UP000225706"/>
    </source>
</evidence>
<protein>
    <submittedName>
        <fullName evidence="6">Baculoviral IAP repeat-containing protein 6</fullName>
    </submittedName>
</protein>
<dbReference type="Gene3D" id="1.10.1170.10">
    <property type="entry name" value="Inhibitor Of Apoptosis Protein (2mihbC-IAP-1), Chain A"/>
    <property type="match status" value="1"/>
</dbReference>
<feature type="compositionally biased region" description="Low complexity" evidence="4">
    <location>
        <begin position="1962"/>
        <end position="1981"/>
    </location>
</feature>
<dbReference type="InterPro" id="IPR036322">
    <property type="entry name" value="WD40_repeat_dom_sf"/>
</dbReference>
<dbReference type="Pfam" id="PF00179">
    <property type="entry name" value="UQ_con"/>
    <property type="match status" value="1"/>
</dbReference>
<dbReference type="EMBL" id="LSMT01000121">
    <property type="protein sequence ID" value="PFX26662.1"/>
    <property type="molecule type" value="Genomic_DNA"/>
</dbReference>
<dbReference type="STRING" id="50429.A0A2B4SDP9"/>
<dbReference type="GO" id="GO:0004869">
    <property type="term" value="F:cysteine-type endopeptidase inhibitor activity"/>
    <property type="evidence" value="ECO:0007669"/>
    <property type="project" value="TreeGrafter"/>
</dbReference>
<accession>A0A2B4SDP9</accession>
<feature type="compositionally biased region" description="Acidic residues" evidence="4">
    <location>
        <begin position="382"/>
        <end position="394"/>
    </location>
</feature>
<dbReference type="OrthoDB" id="2196114at2759"/>
<feature type="compositionally biased region" description="Polar residues" evidence="4">
    <location>
        <begin position="1944"/>
        <end position="1961"/>
    </location>
</feature>
<name>A0A2B4SDP9_STYPI</name>
<dbReference type="CDD" id="cd23810">
    <property type="entry name" value="UBCc_BIRC6"/>
    <property type="match status" value="1"/>
</dbReference>
<keyword evidence="3" id="KW-0175">Coiled coil</keyword>
<feature type="region of interest" description="Disordered" evidence="4">
    <location>
        <begin position="4081"/>
        <end position="4108"/>
    </location>
</feature>
<dbReference type="Proteomes" id="UP000225706">
    <property type="component" value="Unassembled WGS sequence"/>
</dbReference>
<feature type="region of interest" description="Disordered" evidence="4">
    <location>
        <begin position="4393"/>
        <end position="4417"/>
    </location>
</feature>
<proteinExistence type="predicted"/>
<feature type="compositionally biased region" description="Low complexity" evidence="4">
    <location>
        <begin position="4011"/>
        <end position="4044"/>
    </location>
</feature>
<dbReference type="PROSITE" id="PS50143">
    <property type="entry name" value="BIR_REPEAT_2"/>
    <property type="match status" value="1"/>
</dbReference>
<evidence type="ECO:0000256" key="3">
    <source>
        <dbReference type="SAM" id="Coils"/>
    </source>
</evidence>
<dbReference type="FunFam" id="3.10.110.10:FF:000014">
    <property type="entry name" value="Baculoviral IAP repeat-containing protein 6"/>
    <property type="match status" value="1"/>
</dbReference>
<dbReference type="GO" id="GO:0006915">
    <property type="term" value="P:apoptotic process"/>
    <property type="evidence" value="ECO:0007669"/>
    <property type="project" value="InterPro"/>
</dbReference>
<keyword evidence="7" id="KW-1185">Reference proteome</keyword>
<feature type="region of interest" description="Disordered" evidence="4">
    <location>
        <begin position="3971"/>
        <end position="4056"/>
    </location>
</feature>
<reference evidence="7" key="1">
    <citation type="journal article" date="2017" name="bioRxiv">
        <title>Comparative analysis of the genomes of Stylophora pistillata and Acropora digitifera provides evidence for extensive differences between species of corals.</title>
        <authorList>
            <person name="Voolstra C.R."/>
            <person name="Li Y."/>
            <person name="Liew Y.J."/>
            <person name="Baumgarten S."/>
            <person name="Zoccola D."/>
            <person name="Flot J.-F."/>
            <person name="Tambutte S."/>
            <person name="Allemand D."/>
            <person name="Aranda M."/>
        </authorList>
    </citation>
    <scope>NUCLEOTIDE SEQUENCE [LARGE SCALE GENOMIC DNA]</scope>
</reference>
<feature type="compositionally biased region" description="Low complexity" evidence="4">
    <location>
        <begin position="2066"/>
        <end position="2075"/>
    </location>
</feature>
<dbReference type="GO" id="GO:0043066">
    <property type="term" value="P:negative regulation of apoptotic process"/>
    <property type="evidence" value="ECO:0007669"/>
    <property type="project" value="TreeGrafter"/>
</dbReference>